<dbReference type="OrthoDB" id="660555at2759"/>
<reference evidence="3 4" key="1">
    <citation type="journal article" date="2020" name="G3 (Bethesda)">
        <title>Draft Genome of the Common Snapping Turtle, Chelydra serpentina, a Model for Phenotypic Plasticity in Reptiles.</title>
        <authorList>
            <person name="Das D."/>
            <person name="Singh S.K."/>
            <person name="Bierstedt J."/>
            <person name="Erickson A."/>
            <person name="Galli G.L.J."/>
            <person name="Crossley D.A. 2nd"/>
            <person name="Rhen T."/>
        </authorList>
    </citation>
    <scope>NUCLEOTIDE SEQUENCE [LARGE SCALE GENOMIC DNA]</scope>
    <source>
        <strain evidence="3">KW</strain>
    </source>
</reference>
<dbReference type="InterPro" id="IPR035899">
    <property type="entry name" value="DBL_dom_sf"/>
</dbReference>
<evidence type="ECO:0000313" key="4">
    <source>
        <dbReference type="Proteomes" id="UP000765507"/>
    </source>
</evidence>
<evidence type="ECO:0000256" key="1">
    <source>
        <dbReference type="SAM" id="Coils"/>
    </source>
</evidence>
<organism evidence="3 4">
    <name type="scientific">Chelydra serpentina</name>
    <name type="common">Snapping turtle</name>
    <name type="synonym">Testudo serpentina</name>
    <dbReference type="NCBI Taxonomy" id="8475"/>
    <lineage>
        <taxon>Eukaryota</taxon>
        <taxon>Metazoa</taxon>
        <taxon>Chordata</taxon>
        <taxon>Craniata</taxon>
        <taxon>Vertebrata</taxon>
        <taxon>Euteleostomi</taxon>
        <taxon>Archelosauria</taxon>
        <taxon>Testudinata</taxon>
        <taxon>Testudines</taxon>
        <taxon>Cryptodira</taxon>
        <taxon>Durocryptodira</taxon>
        <taxon>Americhelydia</taxon>
        <taxon>Chelydroidea</taxon>
        <taxon>Chelydridae</taxon>
        <taxon>Chelydra</taxon>
    </lineage>
</organism>
<dbReference type="PANTHER" id="PTHR47056">
    <property type="entry name" value="RHO GUANINE NUCLEOTIDE EXCHANGE FACTOR 39"/>
    <property type="match status" value="1"/>
</dbReference>
<dbReference type="PANTHER" id="PTHR47056:SF1">
    <property type="entry name" value="RHO GUANINE NUCLEOTIDE EXCHANGE FACTOR 39"/>
    <property type="match status" value="1"/>
</dbReference>
<protein>
    <submittedName>
        <fullName evidence="3">Rho guanine nucleotide exchange factor 39</fullName>
    </submittedName>
</protein>
<dbReference type="InterPro" id="IPR042987">
    <property type="entry name" value="ARHGEF39"/>
</dbReference>
<dbReference type="Proteomes" id="UP000765507">
    <property type="component" value="Unassembled WGS sequence"/>
</dbReference>
<accession>A0A8T1RZR1</accession>
<keyword evidence="4" id="KW-1185">Reference proteome</keyword>
<dbReference type="PROSITE" id="PS50010">
    <property type="entry name" value="DH_2"/>
    <property type="match status" value="1"/>
</dbReference>
<dbReference type="AlphaFoldDB" id="A0A8T1RZR1"/>
<comment type="caution">
    <text evidence="3">The sequence shown here is derived from an EMBL/GenBank/DDBJ whole genome shotgun (WGS) entry which is preliminary data.</text>
</comment>
<dbReference type="Gene3D" id="1.20.900.10">
    <property type="entry name" value="Dbl homology (DH) domain"/>
    <property type="match status" value="1"/>
</dbReference>
<feature type="coiled-coil region" evidence="1">
    <location>
        <begin position="46"/>
        <end position="73"/>
    </location>
</feature>
<gene>
    <name evidence="3" type="ORF">G0U57_003947</name>
</gene>
<keyword evidence="1" id="KW-0175">Coiled coil</keyword>
<dbReference type="Pfam" id="PF00621">
    <property type="entry name" value="RhoGEF"/>
    <property type="match status" value="1"/>
</dbReference>
<dbReference type="GO" id="GO:0005085">
    <property type="term" value="F:guanyl-nucleotide exchange factor activity"/>
    <property type="evidence" value="ECO:0007669"/>
    <property type="project" value="InterPro"/>
</dbReference>
<feature type="domain" description="DH" evidence="2">
    <location>
        <begin position="59"/>
        <end position="115"/>
    </location>
</feature>
<dbReference type="SUPFAM" id="SSF48065">
    <property type="entry name" value="DBL homology domain (DH-domain)"/>
    <property type="match status" value="1"/>
</dbReference>
<dbReference type="EMBL" id="JAHGAV010001526">
    <property type="protein sequence ID" value="KAG6922068.1"/>
    <property type="molecule type" value="Genomic_DNA"/>
</dbReference>
<sequence length="115" mass="12667">MLGGAAPAGSVLLTEAQRAQGKISAVCIPILESIISIMLLQPVATVNTVEEQRARWERKRSRTAKELVETEQKYLEQLDLVTTYFVTILKAKGTLQPAVREAIFGLLESIHCTSQ</sequence>
<dbReference type="InterPro" id="IPR000219">
    <property type="entry name" value="DH_dom"/>
</dbReference>
<evidence type="ECO:0000313" key="3">
    <source>
        <dbReference type="EMBL" id="KAG6922068.1"/>
    </source>
</evidence>
<dbReference type="GO" id="GO:0005886">
    <property type="term" value="C:plasma membrane"/>
    <property type="evidence" value="ECO:0007669"/>
    <property type="project" value="TreeGrafter"/>
</dbReference>
<evidence type="ECO:0000259" key="2">
    <source>
        <dbReference type="PROSITE" id="PS50010"/>
    </source>
</evidence>
<name>A0A8T1RZR1_CHESE</name>
<proteinExistence type="predicted"/>
<dbReference type="GO" id="GO:0030335">
    <property type="term" value="P:positive regulation of cell migration"/>
    <property type="evidence" value="ECO:0007669"/>
    <property type="project" value="TreeGrafter"/>
</dbReference>